<organism evidence="2 3">
    <name type="scientific">Thalictrum thalictroides</name>
    <name type="common">Rue-anemone</name>
    <name type="synonym">Anemone thalictroides</name>
    <dbReference type="NCBI Taxonomy" id="46969"/>
    <lineage>
        <taxon>Eukaryota</taxon>
        <taxon>Viridiplantae</taxon>
        <taxon>Streptophyta</taxon>
        <taxon>Embryophyta</taxon>
        <taxon>Tracheophyta</taxon>
        <taxon>Spermatophyta</taxon>
        <taxon>Magnoliopsida</taxon>
        <taxon>Ranunculales</taxon>
        <taxon>Ranunculaceae</taxon>
        <taxon>Thalictroideae</taxon>
        <taxon>Thalictrum</taxon>
    </lineage>
</organism>
<dbReference type="CDD" id="cd04301">
    <property type="entry name" value="NAT_SF"/>
    <property type="match status" value="1"/>
</dbReference>
<dbReference type="PROSITE" id="PS51186">
    <property type="entry name" value="GNAT"/>
    <property type="match status" value="1"/>
</dbReference>
<dbReference type="AlphaFoldDB" id="A0A7J6VGK5"/>
<gene>
    <name evidence="2" type="ORF">FRX31_027092</name>
</gene>
<dbReference type="Proteomes" id="UP000554482">
    <property type="component" value="Unassembled WGS sequence"/>
</dbReference>
<accession>A0A7J6VGK5</accession>
<reference evidence="2 3" key="1">
    <citation type="submission" date="2020-06" db="EMBL/GenBank/DDBJ databases">
        <title>Transcriptomic and genomic resources for Thalictrum thalictroides and T. hernandezii: Facilitating candidate gene discovery in an emerging model plant lineage.</title>
        <authorList>
            <person name="Arias T."/>
            <person name="Riano-Pachon D.M."/>
            <person name="Di Stilio V.S."/>
        </authorList>
    </citation>
    <scope>NUCLEOTIDE SEQUENCE [LARGE SCALE GENOMIC DNA]</scope>
    <source>
        <strain evidence="3">cv. WT478/WT964</strain>
        <tissue evidence="2">Leaves</tissue>
    </source>
</reference>
<evidence type="ECO:0000313" key="3">
    <source>
        <dbReference type="Proteomes" id="UP000554482"/>
    </source>
</evidence>
<dbReference type="SUPFAM" id="SSF55729">
    <property type="entry name" value="Acyl-CoA N-acyltransferases (Nat)"/>
    <property type="match status" value="1"/>
</dbReference>
<dbReference type="OrthoDB" id="41532at2759"/>
<dbReference type="EMBL" id="JABWDY010033580">
    <property type="protein sequence ID" value="KAF5183320.1"/>
    <property type="molecule type" value="Genomic_DNA"/>
</dbReference>
<dbReference type="Gene3D" id="3.40.630.30">
    <property type="match status" value="1"/>
</dbReference>
<proteinExistence type="predicted"/>
<sequence length="311" mass="35593">MELKGSILPEIRGRLFLPRFSPKTLRKLNTTLLCDCVVRDFSPYQSRDRWKAIQVHSNDNSHKYNNNIQQQQPSVSVCTTQNSILPDLSFNRLQLSDLECCGVQNRGFAHFVARGAVLDEEYWTASWLRAEAHWESVSYMRHVDNYKRKYAEQEFYALKRRCAGRDGNSLECSCIVTVKKEDEDVKRTVLNSVVGTLDLSIRQFLQGETYPGEHKRYSAILASHEAYDAHKYAYIANLCVSKFARRQGIASNMLYLATDLATLAGMKQLFVHVNADNKPARDLYNKTGFEMVEAASSPLSKDQRLLMSMLL</sequence>
<name>A0A7J6VGK5_THATH</name>
<keyword evidence="2" id="KW-0808">Transferase</keyword>
<dbReference type="InterPro" id="IPR000182">
    <property type="entry name" value="GNAT_dom"/>
</dbReference>
<protein>
    <submittedName>
        <fullName evidence="2">Acyl-CoA N-acyltransferases (NAT) superfamily protein</fullName>
    </submittedName>
</protein>
<dbReference type="Pfam" id="PF00583">
    <property type="entry name" value="Acetyltransf_1"/>
    <property type="match status" value="1"/>
</dbReference>
<evidence type="ECO:0000259" key="1">
    <source>
        <dbReference type="PROSITE" id="PS51186"/>
    </source>
</evidence>
<comment type="caution">
    <text evidence="2">The sequence shown here is derived from an EMBL/GenBank/DDBJ whole genome shotgun (WGS) entry which is preliminary data.</text>
</comment>
<evidence type="ECO:0000313" key="2">
    <source>
        <dbReference type="EMBL" id="KAF5183320.1"/>
    </source>
</evidence>
<keyword evidence="2" id="KW-0012">Acyltransferase</keyword>
<dbReference type="GO" id="GO:0016747">
    <property type="term" value="F:acyltransferase activity, transferring groups other than amino-acyl groups"/>
    <property type="evidence" value="ECO:0007669"/>
    <property type="project" value="InterPro"/>
</dbReference>
<feature type="domain" description="N-acetyltransferase" evidence="1">
    <location>
        <begin position="173"/>
        <end position="311"/>
    </location>
</feature>
<dbReference type="InterPro" id="IPR016181">
    <property type="entry name" value="Acyl_CoA_acyltransferase"/>
</dbReference>
<keyword evidence="3" id="KW-1185">Reference proteome</keyword>
<dbReference type="PANTHER" id="PTHR47426">
    <property type="entry name" value="ACYL-COA N-ACYLTRANSFERASES (NAT) SUPERFAMILY PROTEIN"/>
    <property type="match status" value="1"/>
</dbReference>
<dbReference type="PANTHER" id="PTHR47426:SF4">
    <property type="entry name" value="N-ACETYLTRANSFERASE DOMAIN-CONTAINING PROTEIN"/>
    <property type="match status" value="1"/>
</dbReference>